<evidence type="ECO:0000256" key="1">
    <source>
        <dbReference type="SAM" id="MobiDB-lite"/>
    </source>
</evidence>
<evidence type="ECO:0000313" key="2">
    <source>
        <dbReference type="EMBL" id="MEB3962065.1"/>
    </source>
</evidence>
<dbReference type="EMBL" id="JAOZYB010000123">
    <property type="protein sequence ID" value="MEB3962065.1"/>
    <property type="molecule type" value="Genomic_DNA"/>
</dbReference>
<organism evidence="2 3">
    <name type="scientific">Streptomyces kunmingensis</name>
    <dbReference type="NCBI Taxonomy" id="68225"/>
    <lineage>
        <taxon>Bacteria</taxon>
        <taxon>Bacillati</taxon>
        <taxon>Actinomycetota</taxon>
        <taxon>Actinomycetes</taxon>
        <taxon>Kitasatosporales</taxon>
        <taxon>Streptomycetaceae</taxon>
        <taxon>Streptomyces</taxon>
    </lineage>
</organism>
<protein>
    <submittedName>
        <fullName evidence="2">Uncharacterized protein</fullName>
    </submittedName>
</protein>
<feature type="compositionally biased region" description="Basic and acidic residues" evidence="1">
    <location>
        <begin position="10"/>
        <end position="21"/>
    </location>
</feature>
<reference evidence="2 3" key="1">
    <citation type="submission" date="2022-10" db="EMBL/GenBank/DDBJ databases">
        <authorList>
            <person name="Xie J."/>
            <person name="Shen N."/>
        </authorList>
    </citation>
    <scope>NUCLEOTIDE SEQUENCE [LARGE SCALE GENOMIC DNA]</scope>
    <source>
        <strain evidence="2 3">DSM 41681</strain>
    </source>
</reference>
<sequence>MPLIVASGADKNRARPERRETGFDCHLGEVDRHTAREQTQRLVQRDRLAVTGIPVETQHASCGDSMSKCFGDLAELMGQDQMRARYIQAYSDGERRVERRLMGFFVRACRPDRAGCAPKMTRP</sequence>
<dbReference type="Proteomes" id="UP001352223">
    <property type="component" value="Unassembled WGS sequence"/>
</dbReference>
<keyword evidence="3" id="KW-1185">Reference proteome</keyword>
<proteinExistence type="predicted"/>
<accession>A0ABU6CBH9</accession>
<evidence type="ECO:0000313" key="3">
    <source>
        <dbReference type="Proteomes" id="UP001352223"/>
    </source>
</evidence>
<name>A0ABU6CBH9_9ACTN</name>
<comment type="caution">
    <text evidence="2">The sequence shown here is derived from an EMBL/GenBank/DDBJ whole genome shotgun (WGS) entry which is preliminary data.</text>
</comment>
<dbReference type="RefSeq" id="WP_324769494.1">
    <property type="nucleotide sequence ID" value="NZ_BAAATS010000052.1"/>
</dbReference>
<feature type="region of interest" description="Disordered" evidence="1">
    <location>
        <begin position="1"/>
        <end position="21"/>
    </location>
</feature>
<gene>
    <name evidence="2" type="ORF">OKJ48_17685</name>
</gene>